<comment type="caution">
    <text evidence="1">The sequence shown here is derived from an EMBL/GenBank/DDBJ whole genome shotgun (WGS) entry which is preliminary data.</text>
</comment>
<dbReference type="AlphaFoldDB" id="A0A328A488"/>
<gene>
    <name evidence="1" type="ORF">BHX94_05830</name>
</gene>
<dbReference type="RefSeq" id="WP_111745387.1">
    <property type="nucleotide sequence ID" value="NZ_DALZDE010000003.1"/>
</dbReference>
<evidence type="ECO:0000313" key="2">
    <source>
        <dbReference type="Proteomes" id="UP000249579"/>
    </source>
</evidence>
<protein>
    <submittedName>
        <fullName evidence="1">Uncharacterized protein</fullName>
    </submittedName>
</protein>
<evidence type="ECO:0000313" key="1">
    <source>
        <dbReference type="EMBL" id="RAK49332.1"/>
    </source>
</evidence>
<proteinExistence type="predicted"/>
<dbReference type="Proteomes" id="UP000249579">
    <property type="component" value="Unassembled WGS sequence"/>
</dbReference>
<sequence>MSKLNKNFLRGGASEGAFRIEYSLGQQMLSPVDYRFEDIAVPLWNEVNPGMEIESIYDGYDDAMEAISEDLKAMNFDKYIYTWDKL</sequence>
<dbReference type="OrthoDB" id="57088at2"/>
<dbReference type="EMBL" id="PZJG01000003">
    <property type="protein sequence ID" value="RAK49332.1"/>
    <property type="molecule type" value="Genomic_DNA"/>
</dbReference>
<name>A0A328A488_9STAP</name>
<organism evidence="1 2">
    <name type="scientific">Macrococcoides bohemicum</name>
    <dbReference type="NCBI Taxonomy" id="1903056"/>
    <lineage>
        <taxon>Bacteria</taxon>
        <taxon>Bacillati</taxon>
        <taxon>Bacillota</taxon>
        <taxon>Bacilli</taxon>
        <taxon>Bacillales</taxon>
        <taxon>Staphylococcaceae</taxon>
        <taxon>Macrococcoides</taxon>
    </lineage>
</organism>
<reference evidence="1 2" key="1">
    <citation type="journal article" date="2018" name="Front. Microbiol.">
        <title>Description and Comparative Genomics of Macrococcus caseolyticus subsp. hominis subsp. nov., Macrococcus goetzii sp. nov., Macrococcus epidermidis sp. nov., and Macrococcus bohemicus sp. nov., Novel Macrococci From Human Clinical Material With Virulence Potential and Suspected Uptake of Foreign DNA by Natural Transformation.</title>
        <authorList>
            <person name="Maslanova I."/>
            <person name="Wertheimer Z."/>
            <person name="Sedlacek I."/>
            <person name="Svec P."/>
            <person name="Indrakova A."/>
            <person name="Kovarovic V."/>
            <person name="Schumann P."/>
            <person name="Sproer C."/>
            <person name="Kralova S."/>
            <person name="Sedo O."/>
            <person name="Kristofova L."/>
            <person name="Vrbovska V."/>
            <person name="Fuzik T."/>
            <person name="Petras P."/>
            <person name="Zdrahal Z."/>
            <person name="Ruzickova V."/>
            <person name="Doskar J."/>
            <person name="Pantucek R."/>
        </authorList>
    </citation>
    <scope>NUCLEOTIDE SEQUENCE [LARGE SCALE GENOMIC DNA]</scope>
    <source>
        <strain evidence="1 2">03/115</strain>
    </source>
</reference>
<accession>A0A328A488</accession>